<comment type="caution">
    <text evidence="7">The sequence shown here is derived from an EMBL/GenBank/DDBJ whole genome shotgun (WGS) entry which is preliminary data.</text>
</comment>
<dbReference type="InterPro" id="IPR050859">
    <property type="entry name" value="Class-I_PLP-dep_aminotransf"/>
</dbReference>
<evidence type="ECO:0000256" key="5">
    <source>
        <dbReference type="ARBA" id="ARBA00022898"/>
    </source>
</evidence>
<dbReference type="InterPro" id="IPR015421">
    <property type="entry name" value="PyrdxlP-dep_Trfase_major"/>
</dbReference>
<evidence type="ECO:0000256" key="1">
    <source>
        <dbReference type="ARBA" id="ARBA00001933"/>
    </source>
</evidence>
<dbReference type="GO" id="GO:0030170">
    <property type="term" value="F:pyridoxal phosphate binding"/>
    <property type="evidence" value="ECO:0007669"/>
    <property type="project" value="InterPro"/>
</dbReference>
<keyword evidence="8" id="KW-1185">Reference proteome</keyword>
<keyword evidence="5" id="KW-0663">Pyridoxal phosphate</keyword>
<dbReference type="EMBL" id="BQFW01000014">
    <property type="protein sequence ID" value="GJJ78298.1"/>
    <property type="molecule type" value="Genomic_DNA"/>
</dbReference>
<dbReference type="GO" id="GO:1901605">
    <property type="term" value="P:alpha-amino acid metabolic process"/>
    <property type="evidence" value="ECO:0007669"/>
    <property type="project" value="TreeGrafter"/>
</dbReference>
<comment type="cofactor">
    <cofactor evidence="1">
        <name>pyridoxal 5'-phosphate</name>
        <dbReference type="ChEBI" id="CHEBI:597326"/>
    </cofactor>
</comment>
<dbReference type="GO" id="GO:0008483">
    <property type="term" value="F:transaminase activity"/>
    <property type="evidence" value="ECO:0007669"/>
    <property type="project" value="UniProtKB-KW"/>
</dbReference>
<dbReference type="InterPro" id="IPR015424">
    <property type="entry name" value="PyrdxlP-dep_Trfase"/>
</dbReference>
<dbReference type="CDD" id="cd00609">
    <property type="entry name" value="AAT_like"/>
    <property type="match status" value="1"/>
</dbReference>
<dbReference type="Proteomes" id="UP000827284">
    <property type="component" value="Unassembled WGS sequence"/>
</dbReference>
<dbReference type="OrthoDB" id="691673at2759"/>
<evidence type="ECO:0000256" key="4">
    <source>
        <dbReference type="ARBA" id="ARBA00022679"/>
    </source>
</evidence>
<evidence type="ECO:0000256" key="2">
    <source>
        <dbReference type="ARBA" id="ARBA00007441"/>
    </source>
</evidence>
<keyword evidence="3 7" id="KW-0032">Aminotransferase</keyword>
<evidence type="ECO:0000313" key="7">
    <source>
        <dbReference type="EMBL" id="GJJ78298.1"/>
    </source>
</evidence>
<proteinExistence type="inferred from homology"/>
<name>A0A9P3HKR3_9FUNG</name>
<reference evidence="7" key="1">
    <citation type="submission" date="2021-11" db="EMBL/GenBank/DDBJ databases">
        <authorList>
            <person name="Herlambang A."/>
            <person name="Guo Y."/>
            <person name="Takashima Y."/>
            <person name="Nishizawa T."/>
        </authorList>
    </citation>
    <scope>NUCLEOTIDE SEQUENCE</scope>
    <source>
        <strain evidence="7">E1425</strain>
    </source>
</reference>
<gene>
    <name evidence="7" type="ORF">EMPS_10657</name>
</gene>
<protein>
    <submittedName>
        <fullName evidence="7">Kynurenine/2-aminoadipate aminotransferase</fullName>
    </submittedName>
</protein>
<dbReference type="SUPFAM" id="SSF53383">
    <property type="entry name" value="PLP-dependent transferases"/>
    <property type="match status" value="1"/>
</dbReference>
<reference evidence="7" key="2">
    <citation type="journal article" date="2022" name="Microbiol. Resour. Announc.">
        <title>Whole-Genome Sequence of Entomortierella parvispora E1425, a Mucoromycotan Fungus Associated with Burkholderiaceae-Related Endosymbiotic Bacteria.</title>
        <authorList>
            <person name="Herlambang A."/>
            <person name="Guo Y."/>
            <person name="Takashima Y."/>
            <person name="Narisawa K."/>
            <person name="Ohta H."/>
            <person name="Nishizawa T."/>
        </authorList>
    </citation>
    <scope>NUCLEOTIDE SEQUENCE</scope>
    <source>
        <strain evidence="7">E1425</strain>
    </source>
</reference>
<evidence type="ECO:0000256" key="3">
    <source>
        <dbReference type="ARBA" id="ARBA00022576"/>
    </source>
</evidence>
<dbReference type="InterPro" id="IPR004839">
    <property type="entry name" value="Aminotransferase_I/II_large"/>
</dbReference>
<accession>A0A9P3HKR3</accession>
<sequence length="419" mass="46613">MTVYTLDYQTFLSDSSKARKPSAIRRLIPLTKLPGMISLGAGAPNSDLFPFEGISISLKNGESLKIDDKVLNESLTYGPSDGIPQLNNWLRELQTLQHAPPRAFGLTIGTGSQDLVTKGLQMLISPGDNVLFESPGYVGVIAFLRHQPCNLVDVSLDSHGVIPAKLREQLDNWPADKRKPKLLYTVPVGGNPTGVSQTLERKKEIYEIARQHNLLILEDDPYFYLQFGEKIPSYFSMDVDGRVLRFDSMSKILSSGLRVGWATGPVELINVMNLVTQTSNLQSSSVSQAITYTLVDSWGHQGFLDHAQKVASFYKDRCAKFCGYASKHLKGLAQWVEPDAGMFVWFYLQGIEDSLDLILNKAVEKKVLLVPGIEFFCHPQENGPSAFVRASFSNVSDQEMDLGLERLASLLREQIELQK</sequence>
<dbReference type="Pfam" id="PF00155">
    <property type="entry name" value="Aminotran_1_2"/>
    <property type="match status" value="1"/>
</dbReference>
<comment type="similarity">
    <text evidence="2">Belongs to the class-I pyridoxal-phosphate-dependent aminotransferase family.</text>
</comment>
<keyword evidence="4" id="KW-0808">Transferase</keyword>
<dbReference type="Gene3D" id="3.40.640.10">
    <property type="entry name" value="Type I PLP-dependent aspartate aminotransferase-like (Major domain)"/>
    <property type="match status" value="1"/>
</dbReference>
<feature type="domain" description="Aminotransferase class I/classII large" evidence="6">
    <location>
        <begin position="75"/>
        <end position="407"/>
    </location>
</feature>
<evidence type="ECO:0000259" key="6">
    <source>
        <dbReference type="Pfam" id="PF00155"/>
    </source>
</evidence>
<dbReference type="AlphaFoldDB" id="A0A9P3HKR3"/>
<organism evidence="7 8">
    <name type="scientific">Entomortierella parvispora</name>
    <dbReference type="NCBI Taxonomy" id="205924"/>
    <lineage>
        <taxon>Eukaryota</taxon>
        <taxon>Fungi</taxon>
        <taxon>Fungi incertae sedis</taxon>
        <taxon>Mucoromycota</taxon>
        <taxon>Mortierellomycotina</taxon>
        <taxon>Mortierellomycetes</taxon>
        <taxon>Mortierellales</taxon>
        <taxon>Mortierellaceae</taxon>
        <taxon>Entomortierella</taxon>
    </lineage>
</organism>
<dbReference type="PANTHER" id="PTHR42790:SF19">
    <property type="entry name" value="KYNURENINE_ALPHA-AMINOADIPATE AMINOTRANSFERASE, MITOCHONDRIAL"/>
    <property type="match status" value="1"/>
</dbReference>
<evidence type="ECO:0000313" key="8">
    <source>
        <dbReference type="Proteomes" id="UP000827284"/>
    </source>
</evidence>
<dbReference type="PANTHER" id="PTHR42790">
    <property type="entry name" value="AMINOTRANSFERASE"/>
    <property type="match status" value="1"/>
</dbReference>